<dbReference type="PROSITE" id="PS50966">
    <property type="entry name" value="ZF_SWIM"/>
    <property type="match status" value="1"/>
</dbReference>
<name>A0A7S4D4W4_HETAK</name>
<keyword evidence="1" id="KW-0863">Zinc-finger</keyword>
<dbReference type="EMBL" id="HBIU01016218">
    <property type="protein sequence ID" value="CAE0628876.1"/>
    <property type="molecule type" value="Transcribed_RNA"/>
</dbReference>
<proteinExistence type="predicted"/>
<protein>
    <recommendedName>
        <fullName evidence="3">SWIM-type domain-containing protein</fullName>
    </recommendedName>
</protein>
<evidence type="ECO:0000256" key="1">
    <source>
        <dbReference type="PROSITE-ProRule" id="PRU00325"/>
    </source>
</evidence>
<evidence type="ECO:0000259" key="3">
    <source>
        <dbReference type="PROSITE" id="PS50966"/>
    </source>
</evidence>
<sequence length="253" mass="28824">MELMVERILDRETYVREARMKQSRDNRLKVKGGPQDEHRHPAIAQARQAVSDRACDLFAGEVLAIPLYNCDEQGDAAHSQENLLLAQSEFLNFSVYRFNQKRPPRLLSMPTQEGSKAPLCPCLRPQNNGIPCVHLLRMARSMGVKPEDLFDFVKHLFHPFWNRQNTERVGSAPPCVALAMHDDLESVYVFNTEKEDNEEEEHYYSQLSQQHAGTSLEGSQLSQQPEPLILDQQEVIGVGKHFAMPLTMGIGWL</sequence>
<keyword evidence="1" id="KW-0479">Metal-binding</keyword>
<keyword evidence="1" id="KW-0862">Zinc</keyword>
<reference evidence="4" key="1">
    <citation type="submission" date="2021-01" db="EMBL/GenBank/DDBJ databases">
        <authorList>
            <person name="Corre E."/>
            <person name="Pelletier E."/>
            <person name="Niang G."/>
            <person name="Scheremetjew M."/>
            <person name="Finn R."/>
            <person name="Kale V."/>
            <person name="Holt S."/>
            <person name="Cochrane G."/>
            <person name="Meng A."/>
            <person name="Brown T."/>
            <person name="Cohen L."/>
        </authorList>
    </citation>
    <scope>NUCLEOTIDE SEQUENCE</scope>
    <source>
        <strain evidence="4">CCMP3107</strain>
    </source>
</reference>
<gene>
    <name evidence="4" type="ORF">HAKA00212_LOCUS7558</name>
</gene>
<dbReference type="AlphaFoldDB" id="A0A7S4D4W4"/>
<organism evidence="4">
    <name type="scientific">Heterosigma akashiwo</name>
    <name type="common">Chromophytic alga</name>
    <name type="synonym">Heterosigma carterae</name>
    <dbReference type="NCBI Taxonomy" id="2829"/>
    <lineage>
        <taxon>Eukaryota</taxon>
        <taxon>Sar</taxon>
        <taxon>Stramenopiles</taxon>
        <taxon>Ochrophyta</taxon>
        <taxon>Raphidophyceae</taxon>
        <taxon>Chattonellales</taxon>
        <taxon>Chattonellaceae</taxon>
        <taxon>Heterosigma</taxon>
    </lineage>
</organism>
<evidence type="ECO:0000313" key="4">
    <source>
        <dbReference type="EMBL" id="CAE0628876.1"/>
    </source>
</evidence>
<evidence type="ECO:0000256" key="2">
    <source>
        <dbReference type="SAM" id="MobiDB-lite"/>
    </source>
</evidence>
<dbReference type="InterPro" id="IPR007527">
    <property type="entry name" value="Znf_SWIM"/>
</dbReference>
<dbReference type="GO" id="GO:0008270">
    <property type="term" value="F:zinc ion binding"/>
    <property type="evidence" value="ECO:0007669"/>
    <property type="project" value="UniProtKB-KW"/>
</dbReference>
<feature type="domain" description="SWIM-type" evidence="3">
    <location>
        <begin position="105"/>
        <end position="143"/>
    </location>
</feature>
<accession>A0A7S4D4W4</accession>
<feature type="region of interest" description="Disordered" evidence="2">
    <location>
        <begin position="20"/>
        <end position="39"/>
    </location>
</feature>